<keyword evidence="1" id="KW-1185">Reference proteome</keyword>
<dbReference type="Proteomes" id="UP000887565">
    <property type="component" value="Unplaced"/>
</dbReference>
<proteinExistence type="predicted"/>
<organism evidence="1 2">
    <name type="scientific">Romanomermis culicivorax</name>
    <name type="common">Nematode worm</name>
    <dbReference type="NCBI Taxonomy" id="13658"/>
    <lineage>
        <taxon>Eukaryota</taxon>
        <taxon>Metazoa</taxon>
        <taxon>Ecdysozoa</taxon>
        <taxon>Nematoda</taxon>
        <taxon>Enoplea</taxon>
        <taxon>Dorylaimia</taxon>
        <taxon>Mermithida</taxon>
        <taxon>Mermithoidea</taxon>
        <taxon>Mermithidae</taxon>
        <taxon>Romanomermis</taxon>
    </lineage>
</organism>
<evidence type="ECO:0000313" key="2">
    <source>
        <dbReference type="WBParaSite" id="nRc.2.0.1.t44846-RA"/>
    </source>
</evidence>
<accession>A0A915L295</accession>
<dbReference type="AlphaFoldDB" id="A0A915L295"/>
<name>A0A915L295_ROMCU</name>
<evidence type="ECO:0000313" key="1">
    <source>
        <dbReference type="Proteomes" id="UP000887565"/>
    </source>
</evidence>
<reference evidence="2" key="1">
    <citation type="submission" date="2022-11" db="UniProtKB">
        <authorList>
            <consortium name="WormBaseParasite"/>
        </authorList>
    </citation>
    <scope>IDENTIFICATION</scope>
</reference>
<dbReference type="WBParaSite" id="nRc.2.0.1.t44846-RA">
    <property type="protein sequence ID" value="nRc.2.0.1.t44846-RA"/>
    <property type="gene ID" value="nRc.2.0.1.g44846"/>
</dbReference>
<sequence length="128" mass="14780">MSSRSKMIICPKGHSYLPFSTELNGMQSTQCYQTKGKFSFLPVQLEKHLIKNNHLVLLECNPLGSVTQTLFSPHPQLCSTCFSVEPRRKSHTLTKMFVTSWKNFYESRKSLIWDLPQIHVKINTCSRC</sequence>
<protein>
    <submittedName>
        <fullName evidence="2">Uncharacterized protein</fullName>
    </submittedName>
</protein>